<keyword evidence="2" id="KW-1185">Reference proteome</keyword>
<organism evidence="1 2">
    <name type="scientific">Cupriavidus basilensis</name>
    <dbReference type="NCBI Taxonomy" id="68895"/>
    <lineage>
        <taxon>Bacteria</taxon>
        <taxon>Pseudomonadati</taxon>
        <taxon>Pseudomonadota</taxon>
        <taxon>Betaproteobacteria</taxon>
        <taxon>Burkholderiales</taxon>
        <taxon>Burkholderiaceae</taxon>
        <taxon>Cupriavidus</taxon>
    </lineage>
</organism>
<dbReference type="RefSeq" id="WP_276263383.1">
    <property type="nucleotide sequence ID" value="NZ_JARJLM010000013.1"/>
</dbReference>
<comment type="caution">
    <text evidence="1">The sequence shown here is derived from an EMBL/GenBank/DDBJ whole genome shotgun (WGS) entry which is preliminary data.</text>
</comment>
<dbReference type="EMBL" id="JARJLM010000013">
    <property type="protein sequence ID" value="MDF3831532.1"/>
    <property type="molecule type" value="Genomic_DNA"/>
</dbReference>
<evidence type="ECO:0000313" key="2">
    <source>
        <dbReference type="Proteomes" id="UP001216674"/>
    </source>
</evidence>
<gene>
    <name evidence="1" type="ORF">P3W85_00930</name>
</gene>
<protein>
    <submittedName>
        <fullName evidence="1">Uncharacterized protein</fullName>
    </submittedName>
</protein>
<proteinExistence type="predicted"/>
<sequence length="90" mass="9210">MASQRSGGMPSPRARAASISDIALNTVGLAYVQGAPLSALSLGDFLCPVDTYVRTNFITGNAVAGHMVRQKAGVILTLSTPHPACPGRAS</sequence>
<reference evidence="1 2" key="1">
    <citation type="submission" date="2023-03" db="EMBL/GenBank/DDBJ databases">
        <title>Draft assemblies of triclosan tolerant bacteria isolated from returned activated sludge.</title>
        <authorList>
            <person name="Van Hamelsveld S."/>
        </authorList>
    </citation>
    <scope>NUCLEOTIDE SEQUENCE [LARGE SCALE GENOMIC DNA]</scope>
    <source>
        <strain evidence="1 2">GW210010_S58</strain>
    </source>
</reference>
<name>A0ABT6AG03_9BURK</name>
<dbReference type="Proteomes" id="UP001216674">
    <property type="component" value="Unassembled WGS sequence"/>
</dbReference>
<evidence type="ECO:0000313" key="1">
    <source>
        <dbReference type="EMBL" id="MDF3831532.1"/>
    </source>
</evidence>
<accession>A0ABT6AG03</accession>